<proteinExistence type="predicted"/>
<evidence type="ECO:0000313" key="2">
    <source>
        <dbReference type="EMBL" id="KAF2161148.1"/>
    </source>
</evidence>
<evidence type="ECO:0000313" key="3">
    <source>
        <dbReference type="Proteomes" id="UP000799537"/>
    </source>
</evidence>
<keyword evidence="3" id="KW-1185">Reference proteome</keyword>
<organism evidence="2 3">
    <name type="scientific">Zasmidium cellare ATCC 36951</name>
    <dbReference type="NCBI Taxonomy" id="1080233"/>
    <lineage>
        <taxon>Eukaryota</taxon>
        <taxon>Fungi</taxon>
        <taxon>Dikarya</taxon>
        <taxon>Ascomycota</taxon>
        <taxon>Pezizomycotina</taxon>
        <taxon>Dothideomycetes</taxon>
        <taxon>Dothideomycetidae</taxon>
        <taxon>Mycosphaerellales</taxon>
        <taxon>Mycosphaerellaceae</taxon>
        <taxon>Zasmidium</taxon>
    </lineage>
</organism>
<feature type="chain" id="PRO_5025548622" evidence="1">
    <location>
        <begin position="21"/>
        <end position="226"/>
    </location>
</feature>
<dbReference type="OrthoDB" id="5086500at2759"/>
<accession>A0A6A6C4D0</accession>
<dbReference type="GeneID" id="54562327"/>
<evidence type="ECO:0000256" key="1">
    <source>
        <dbReference type="SAM" id="SignalP"/>
    </source>
</evidence>
<feature type="signal peptide" evidence="1">
    <location>
        <begin position="1"/>
        <end position="20"/>
    </location>
</feature>
<dbReference type="RefSeq" id="XP_033662037.1">
    <property type="nucleotide sequence ID" value="XM_033809055.1"/>
</dbReference>
<dbReference type="Proteomes" id="UP000799537">
    <property type="component" value="Unassembled WGS sequence"/>
</dbReference>
<protein>
    <submittedName>
        <fullName evidence="2">Uncharacterized protein</fullName>
    </submittedName>
</protein>
<reference evidence="2" key="1">
    <citation type="journal article" date="2020" name="Stud. Mycol.">
        <title>101 Dothideomycetes genomes: a test case for predicting lifestyles and emergence of pathogens.</title>
        <authorList>
            <person name="Haridas S."/>
            <person name="Albert R."/>
            <person name="Binder M."/>
            <person name="Bloem J."/>
            <person name="Labutti K."/>
            <person name="Salamov A."/>
            <person name="Andreopoulos B."/>
            <person name="Baker S."/>
            <person name="Barry K."/>
            <person name="Bills G."/>
            <person name="Bluhm B."/>
            <person name="Cannon C."/>
            <person name="Castanera R."/>
            <person name="Culley D."/>
            <person name="Daum C."/>
            <person name="Ezra D."/>
            <person name="Gonzalez J."/>
            <person name="Henrissat B."/>
            <person name="Kuo A."/>
            <person name="Liang C."/>
            <person name="Lipzen A."/>
            <person name="Lutzoni F."/>
            <person name="Magnuson J."/>
            <person name="Mondo S."/>
            <person name="Nolan M."/>
            <person name="Ohm R."/>
            <person name="Pangilinan J."/>
            <person name="Park H.-J."/>
            <person name="Ramirez L."/>
            <person name="Alfaro M."/>
            <person name="Sun H."/>
            <person name="Tritt A."/>
            <person name="Yoshinaga Y."/>
            <person name="Zwiers L.-H."/>
            <person name="Turgeon B."/>
            <person name="Goodwin S."/>
            <person name="Spatafora J."/>
            <person name="Crous P."/>
            <person name="Grigoriev I."/>
        </authorList>
    </citation>
    <scope>NUCLEOTIDE SEQUENCE</scope>
    <source>
        <strain evidence="2">ATCC 36951</strain>
    </source>
</reference>
<keyword evidence="1" id="KW-0732">Signal</keyword>
<sequence length="226" mass="23820">MKTSPVTISASLLFATLAAADYGYQFSNALSTGPTADDTWIREANTTLVLPETNSPQTGNLALWPGMGTDGGDLVQGLAISVADGSSGCPEASGKWCIVASTLEDVQQMGEYVAADPRQSVTFHYKYNDSTSKYDQTVSLDGKVVSRISTESGHAQGWGTAIECQQSACGFVPGHKYLNTKIIMDTADAAYDQTLGTTNATGELVTADGGKTWTIETIVIGSFTYT</sequence>
<gene>
    <name evidence="2" type="ORF">M409DRAFT_28477</name>
</gene>
<name>A0A6A6C4D0_ZASCE</name>
<dbReference type="EMBL" id="ML993621">
    <property type="protein sequence ID" value="KAF2161148.1"/>
    <property type="molecule type" value="Genomic_DNA"/>
</dbReference>
<dbReference type="AlphaFoldDB" id="A0A6A6C4D0"/>